<protein>
    <submittedName>
        <fullName evidence="1">Uncharacterized protein</fullName>
    </submittedName>
</protein>
<dbReference type="AlphaFoldDB" id="A0A1H9NTT3"/>
<dbReference type="OrthoDB" id="3855669at2"/>
<sequence length="96" mass="10678">MTAGAAQHGRGDYVVDEATRQTVPSEPAWVGRVQLVSVGPPLRYVLVTATGYEWRARLGDVRPATVEERAEYDAALERRLRWLRELGRRLPGSCSA</sequence>
<dbReference type="Proteomes" id="UP000182841">
    <property type="component" value="Unassembled WGS sequence"/>
</dbReference>
<evidence type="ECO:0000313" key="2">
    <source>
        <dbReference type="Proteomes" id="UP000182841"/>
    </source>
</evidence>
<gene>
    <name evidence="1" type="ORF">SAMN05421870_101664</name>
</gene>
<keyword evidence="2" id="KW-1185">Reference proteome</keyword>
<dbReference type="RefSeq" id="WP_074998538.1">
    <property type="nucleotide sequence ID" value="NZ_KZ836076.1"/>
</dbReference>
<proteinExistence type="predicted"/>
<name>A0A1H9NTT3_9ACTN</name>
<dbReference type="EMBL" id="FOGO01000001">
    <property type="protein sequence ID" value="SER39396.1"/>
    <property type="molecule type" value="Genomic_DNA"/>
</dbReference>
<evidence type="ECO:0000313" key="1">
    <source>
        <dbReference type="EMBL" id="SER39396.1"/>
    </source>
</evidence>
<organism evidence="1 2">
    <name type="scientific">Streptomyces qinglanensis</name>
    <dbReference type="NCBI Taxonomy" id="943816"/>
    <lineage>
        <taxon>Bacteria</taxon>
        <taxon>Bacillati</taxon>
        <taxon>Actinomycetota</taxon>
        <taxon>Actinomycetes</taxon>
        <taxon>Kitasatosporales</taxon>
        <taxon>Streptomycetaceae</taxon>
        <taxon>Streptomyces</taxon>
    </lineage>
</organism>
<reference evidence="2" key="1">
    <citation type="submission" date="2016-10" db="EMBL/GenBank/DDBJ databases">
        <authorList>
            <person name="Varghese N."/>
            <person name="Submissions S."/>
        </authorList>
    </citation>
    <scope>NUCLEOTIDE SEQUENCE [LARGE SCALE GENOMIC DNA]</scope>
    <source>
        <strain evidence="2">CGMCC 4.6825</strain>
    </source>
</reference>
<accession>A0A1H9NTT3</accession>